<dbReference type="AlphaFoldDB" id="A0A4Z1T6D0"/>
<evidence type="ECO:0000256" key="3">
    <source>
        <dbReference type="ARBA" id="ARBA00022833"/>
    </source>
</evidence>
<keyword evidence="7" id="KW-1185">Reference proteome</keyword>
<organism evidence="6 7">
    <name type="scientific">Giardia muris</name>
    <dbReference type="NCBI Taxonomy" id="5742"/>
    <lineage>
        <taxon>Eukaryota</taxon>
        <taxon>Metamonada</taxon>
        <taxon>Diplomonadida</taxon>
        <taxon>Hexamitidae</taxon>
        <taxon>Giardiinae</taxon>
        <taxon>Giardia</taxon>
    </lineage>
</organism>
<keyword evidence="1 4" id="KW-0479">Metal-binding</keyword>
<feature type="domain" description="C3H1-type" evidence="5">
    <location>
        <begin position="73"/>
        <end position="99"/>
    </location>
</feature>
<evidence type="ECO:0000259" key="5">
    <source>
        <dbReference type="PROSITE" id="PS50103"/>
    </source>
</evidence>
<keyword evidence="3 4" id="KW-0862">Zinc</keyword>
<name>A0A4Z1T6D0_GIAMU</name>
<protein>
    <recommendedName>
        <fullName evidence="5">C3H1-type domain-containing protein</fullName>
    </recommendedName>
</protein>
<dbReference type="SMART" id="SM00356">
    <property type="entry name" value="ZnF_C3H1"/>
    <property type="match status" value="1"/>
</dbReference>
<evidence type="ECO:0000313" key="7">
    <source>
        <dbReference type="Proteomes" id="UP000315496"/>
    </source>
</evidence>
<sequence>MDDLMMQLFTLPDISQGEELVQEYARKQVPPQTPFIDSSHCQLPNLPISRATKLDRGAVLVEAFMRTLHFQTSRSKLICKFYLAGSCKRENCPYLHPPRD</sequence>
<dbReference type="OrthoDB" id="10248285at2759"/>
<evidence type="ECO:0000256" key="4">
    <source>
        <dbReference type="PROSITE-ProRule" id="PRU00723"/>
    </source>
</evidence>
<reference evidence="6 7" key="1">
    <citation type="submission" date="2019-05" db="EMBL/GenBank/DDBJ databases">
        <title>The compact genome of Giardia muris reveals important steps in the evolution of intestinal protozoan parasites.</title>
        <authorList>
            <person name="Xu F."/>
            <person name="Jimenez-Gonzalez A."/>
            <person name="Einarsson E."/>
            <person name="Astvaldsson A."/>
            <person name="Peirasmaki D."/>
            <person name="Eckmann L."/>
            <person name="Andersson J.O."/>
            <person name="Svard S.G."/>
            <person name="Jerlstrom-Hultqvist J."/>
        </authorList>
    </citation>
    <scope>NUCLEOTIDE SEQUENCE [LARGE SCALE GENOMIC DNA]</scope>
    <source>
        <strain evidence="6 7">Roberts-Thomson</strain>
    </source>
</reference>
<dbReference type="EMBL" id="VDLU01000002">
    <property type="protein sequence ID" value="TNJ28089.1"/>
    <property type="molecule type" value="Genomic_DNA"/>
</dbReference>
<evidence type="ECO:0000256" key="2">
    <source>
        <dbReference type="ARBA" id="ARBA00022771"/>
    </source>
</evidence>
<feature type="zinc finger region" description="C3H1-type" evidence="4">
    <location>
        <begin position="73"/>
        <end position="99"/>
    </location>
</feature>
<dbReference type="GO" id="GO:0008270">
    <property type="term" value="F:zinc ion binding"/>
    <property type="evidence" value="ECO:0007669"/>
    <property type="project" value="UniProtKB-KW"/>
</dbReference>
<evidence type="ECO:0000313" key="6">
    <source>
        <dbReference type="EMBL" id="TNJ28089.1"/>
    </source>
</evidence>
<comment type="caution">
    <text evidence="6">The sequence shown here is derived from an EMBL/GenBank/DDBJ whole genome shotgun (WGS) entry which is preliminary data.</text>
</comment>
<proteinExistence type="predicted"/>
<dbReference type="Pfam" id="PF14608">
    <property type="entry name" value="zf-CCCH_2"/>
    <property type="match status" value="1"/>
</dbReference>
<dbReference type="InterPro" id="IPR000571">
    <property type="entry name" value="Znf_CCCH"/>
</dbReference>
<keyword evidence="2 4" id="KW-0863">Zinc-finger</keyword>
<dbReference type="Gene3D" id="3.30.1370.210">
    <property type="match status" value="1"/>
</dbReference>
<evidence type="ECO:0000256" key="1">
    <source>
        <dbReference type="ARBA" id="ARBA00022723"/>
    </source>
</evidence>
<dbReference type="PROSITE" id="PS50103">
    <property type="entry name" value="ZF_C3H1"/>
    <property type="match status" value="1"/>
</dbReference>
<gene>
    <name evidence="6" type="ORF">GMRT_15153</name>
</gene>
<accession>A0A4Z1T6D0</accession>
<dbReference type="InterPro" id="IPR036855">
    <property type="entry name" value="Znf_CCCH_sf"/>
</dbReference>
<dbReference type="Proteomes" id="UP000315496">
    <property type="component" value="Chromosome 2"/>
</dbReference>
<dbReference type="SUPFAM" id="SSF90229">
    <property type="entry name" value="CCCH zinc finger"/>
    <property type="match status" value="1"/>
</dbReference>
<dbReference type="VEuPathDB" id="GiardiaDB:GMRT_15153"/>